<evidence type="ECO:0000259" key="1">
    <source>
        <dbReference type="PROSITE" id="PS50965"/>
    </source>
</evidence>
<proteinExistence type="predicted"/>
<evidence type="ECO:0000313" key="2">
    <source>
        <dbReference type="EMBL" id="MRI65100.1"/>
    </source>
</evidence>
<gene>
    <name evidence="2" type="ORF">GH885_01900</name>
</gene>
<protein>
    <submittedName>
        <fullName evidence="2">NERD domain-containing protein</fullName>
    </submittedName>
</protein>
<evidence type="ECO:0000313" key="3">
    <source>
        <dbReference type="Proteomes" id="UP000435187"/>
    </source>
</evidence>
<dbReference type="PROSITE" id="PS50965">
    <property type="entry name" value="NERD"/>
    <property type="match status" value="1"/>
</dbReference>
<sequence length="334" mass="39500">MKLSSYQALLERLNPRHPQYADIHSQFRKYQSGLFGEDSLDYYFRVSGLHGKQLIKGLRLKHHDYFQMDRILVSLKYILIIEVKNMSGIIHFDSHSHQLHRYKEEQIDIFPDPILQVQLQKIQLMQYLHHFPHPIPPIHTVCVFTNSNGKLEIVNYPHKDRILTSQALPLYIQKMDQHYVNSISSNQQEDLVNYLKSGHVENQINLMEKHGLSWNDLKKGVPCITCGRFAMKRERYRWQCPHCDKRSDDAHLRPLFHLALLSGNKVTNRLARDFLLVQSADAIRKMLVRAWFERRGANKNGYYSLDFRKVTDKRLKVTDKNRKVTDKNRKVTDK</sequence>
<dbReference type="Proteomes" id="UP000435187">
    <property type="component" value="Unassembled WGS sequence"/>
</dbReference>
<dbReference type="InterPro" id="IPR011528">
    <property type="entry name" value="NERD"/>
</dbReference>
<dbReference type="Pfam" id="PF08378">
    <property type="entry name" value="NERD"/>
    <property type="match status" value="1"/>
</dbReference>
<name>A0A6N7QWK6_9BACI</name>
<comment type="caution">
    <text evidence="2">The sequence shown here is derived from an EMBL/GenBank/DDBJ whole genome shotgun (WGS) entry which is preliminary data.</text>
</comment>
<dbReference type="AlphaFoldDB" id="A0A6N7QWK6"/>
<feature type="domain" description="NERD" evidence="1">
    <location>
        <begin position="32"/>
        <end position="147"/>
    </location>
</feature>
<reference evidence="2 3" key="1">
    <citation type="submission" date="2019-10" db="EMBL/GenBank/DDBJ databases">
        <title>Gracilibacillus salitolerans sp. nov., a moderate halophile isolated from a saline soil in northwest China.</title>
        <authorList>
            <person name="Gan L."/>
        </authorList>
    </citation>
    <scope>NUCLEOTIDE SEQUENCE [LARGE SCALE GENOMIC DNA]</scope>
    <source>
        <strain evidence="2 3">TP2-8</strain>
    </source>
</reference>
<accession>A0A6N7QWK6</accession>
<organism evidence="2 3">
    <name type="scientific">Gracilibacillus thailandensis</name>
    <dbReference type="NCBI Taxonomy" id="563735"/>
    <lineage>
        <taxon>Bacteria</taxon>
        <taxon>Bacillati</taxon>
        <taxon>Bacillota</taxon>
        <taxon>Bacilli</taxon>
        <taxon>Bacillales</taxon>
        <taxon>Bacillaceae</taxon>
        <taxon>Gracilibacillus</taxon>
    </lineage>
</organism>
<dbReference type="EMBL" id="WJEE01000002">
    <property type="protein sequence ID" value="MRI65100.1"/>
    <property type="molecule type" value="Genomic_DNA"/>
</dbReference>
<keyword evidence="3" id="KW-1185">Reference proteome</keyword>
<dbReference type="RefSeq" id="WP_153833970.1">
    <property type="nucleotide sequence ID" value="NZ_JBHUMW010000072.1"/>
</dbReference>